<evidence type="ECO:0000256" key="5">
    <source>
        <dbReference type="ARBA" id="ARBA00022989"/>
    </source>
</evidence>
<organism evidence="10 11">
    <name type="scientific">Hibiscus sabdariffa</name>
    <name type="common">roselle</name>
    <dbReference type="NCBI Taxonomy" id="183260"/>
    <lineage>
        <taxon>Eukaryota</taxon>
        <taxon>Viridiplantae</taxon>
        <taxon>Streptophyta</taxon>
        <taxon>Embryophyta</taxon>
        <taxon>Tracheophyta</taxon>
        <taxon>Spermatophyta</taxon>
        <taxon>Magnoliopsida</taxon>
        <taxon>eudicotyledons</taxon>
        <taxon>Gunneridae</taxon>
        <taxon>Pentapetalae</taxon>
        <taxon>rosids</taxon>
        <taxon>malvids</taxon>
        <taxon>Malvales</taxon>
        <taxon>Malvaceae</taxon>
        <taxon>Malvoideae</taxon>
        <taxon>Hibiscus</taxon>
    </lineage>
</organism>
<feature type="transmembrane region" description="Helical" evidence="9">
    <location>
        <begin position="375"/>
        <end position="403"/>
    </location>
</feature>
<dbReference type="Proteomes" id="UP001472677">
    <property type="component" value="Unassembled WGS sequence"/>
</dbReference>
<evidence type="ECO:0000256" key="3">
    <source>
        <dbReference type="ARBA" id="ARBA00022692"/>
    </source>
</evidence>
<evidence type="ECO:0000256" key="7">
    <source>
        <dbReference type="ARBA" id="ARBA00023265"/>
    </source>
</evidence>
<feature type="transmembrane region" description="Helical" evidence="9">
    <location>
        <begin position="61"/>
        <end position="80"/>
    </location>
</feature>
<evidence type="ECO:0000256" key="2">
    <source>
        <dbReference type="ARBA" id="ARBA00006574"/>
    </source>
</evidence>
<evidence type="ECO:0000256" key="6">
    <source>
        <dbReference type="ARBA" id="ARBA00023136"/>
    </source>
</evidence>
<keyword evidence="4 8" id="KW-0611">Plant defense</keyword>
<comment type="similarity">
    <text evidence="2 8">Belongs to the MLO family.</text>
</comment>
<dbReference type="Pfam" id="PF03094">
    <property type="entry name" value="Mlo"/>
    <property type="match status" value="1"/>
</dbReference>
<comment type="domain">
    <text evidence="8">The C-terminus contains a calmodulin-binding domain, which binds calmodulin in a calcium-dependent fashion.</text>
</comment>
<keyword evidence="11" id="KW-1185">Reference proteome</keyword>
<evidence type="ECO:0000256" key="9">
    <source>
        <dbReference type="SAM" id="Phobius"/>
    </source>
</evidence>
<keyword evidence="3 8" id="KW-0812">Transmembrane</keyword>
<dbReference type="PANTHER" id="PTHR31942:SF59">
    <property type="entry name" value="MLO-LIKE PROTEIN"/>
    <property type="match status" value="1"/>
</dbReference>
<evidence type="ECO:0000256" key="4">
    <source>
        <dbReference type="ARBA" id="ARBA00022821"/>
    </source>
</evidence>
<sequence>MATATSPIHSLETTPTWAFATVFSLFISLSIAIDYCIHLLSKWLKRRRKHALHDAVERMKSELMIMGFIVFLFAGSQSPLSGLCVPPNIAYTMLPCRKKAQSKNVQQAAFADPCSAKGKVSFITWKGIEQLQSFFFVLAVMQIVYSFLTMAFGRAKMRKWKAWEQETKTTEYQISHDPERFRLARQTTFSRRHASSCTETSLQLWTKCFFRQFFNPVAKVDYLTLRHGFISAHLAGRKMNFNFQDYIERSLDEDFKTVVGISPLMWLFVVIFMLLDVHGWHVFLWVSFIPLLIVLILGTKLEVIVAKMALQINNQNSVIRGTPVVQPNDQLFWFGRPRFVLTLVHFTLFVNAFELAFFIWVSVEFGLNSCYHEHTAIVVIRVVLPITVQVLCSYITLPLYALVTQMGSEIKGPLVGDPIAKIMEQWLADVREKRKEQELLPSPTASLPVELSFRMAPSEILPSLTASERKDLSNRGEINEENDDGIVEVEASSSLDCGFTNKFIISSIN</sequence>
<feature type="transmembrane region" description="Helical" evidence="9">
    <location>
        <begin position="280"/>
        <end position="298"/>
    </location>
</feature>
<keyword evidence="7 8" id="KW-0568">Pathogenesis-related protein</keyword>
<keyword evidence="6 8" id="KW-0472">Membrane</keyword>
<name>A0ABR2GBH7_9ROSI</name>
<proteinExistence type="inferred from homology"/>
<evidence type="ECO:0000256" key="8">
    <source>
        <dbReference type="RuleBase" id="RU280816"/>
    </source>
</evidence>
<evidence type="ECO:0000313" key="11">
    <source>
        <dbReference type="Proteomes" id="UP001472677"/>
    </source>
</evidence>
<evidence type="ECO:0000313" key="10">
    <source>
        <dbReference type="EMBL" id="KAK8600268.1"/>
    </source>
</evidence>
<feature type="transmembrane region" description="Helical" evidence="9">
    <location>
        <begin position="134"/>
        <end position="153"/>
    </location>
</feature>
<dbReference type="EMBL" id="JBBPBM010000001">
    <property type="protein sequence ID" value="KAK8600268.1"/>
    <property type="molecule type" value="Genomic_DNA"/>
</dbReference>
<keyword evidence="5 8" id="KW-1133">Transmembrane helix</keyword>
<comment type="subcellular location">
    <subcellularLocation>
        <location evidence="1 8">Membrane</location>
        <topology evidence="1 8">Multi-pass membrane protein</topology>
    </subcellularLocation>
</comment>
<gene>
    <name evidence="8" type="primary">MLO</name>
    <name evidence="10" type="ORF">V6N12_050124</name>
</gene>
<dbReference type="InterPro" id="IPR004326">
    <property type="entry name" value="Mlo"/>
</dbReference>
<comment type="caution">
    <text evidence="10">The sequence shown here is derived from an EMBL/GenBank/DDBJ whole genome shotgun (WGS) entry which is preliminary data.</text>
</comment>
<dbReference type="PANTHER" id="PTHR31942">
    <property type="entry name" value="MLO-LIKE PROTEIN 1"/>
    <property type="match status" value="1"/>
</dbReference>
<feature type="transmembrane region" description="Helical" evidence="9">
    <location>
        <begin position="257"/>
        <end position="274"/>
    </location>
</feature>
<accession>A0ABR2GBH7</accession>
<evidence type="ECO:0000256" key="1">
    <source>
        <dbReference type="ARBA" id="ARBA00004141"/>
    </source>
</evidence>
<protein>
    <recommendedName>
        <fullName evidence="8">MLO-like protein</fullName>
    </recommendedName>
</protein>
<feature type="transmembrane region" description="Helical" evidence="9">
    <location>
        <begin position="17"/>
        <end position="40"/>
    </location>
</feature>
<comment type="function">
    <text evidence="8">May be involved in modulation of pathogen defense and leaf cell death.</text>
</comment>
<keyword evidence="8" id="KW-0112">Calmodulin-binding</keyword>
<feature type="transmembrane region" description="Helical" evidence="9">
    <location>
        <begin position="339"/>
        <end position="363"/>
    </location>
</feature>
<reference evidence="10 11" key="1">
    <citation type="journal article" date="2024" name="G3 (Bethesda)">
        <title>Genome assembly of Hibiscus sabdariffa L. provides insights into metabolisms of medicinal natural products.</title>
        <authorList>
            <person name="Kim T."/>
        </authorList>
    </citation>
    <scope>NUCLEOTIDE SEQUENCE [LARGE SCALE GENOMIC DNA]</scope>
    <source>
        <strain evidence="10">TK-2024</strain>
        <tissue evidence="10">Old leaves</tissue>
    </source>
</reference>